<dbReference type="InterPro" id="IPR042204">
    <property type="entry name" value="2Fe-2S-bd_N"/>
</dbReference>
<dbReference type="RefSeq" id="WP_189506665.1">
    <property type="nucleotide sequence ID" value="NZ_BMZQ01000004.1"/>
</dbReference>
<accession>A0A8J3GMW2</accession>
<evidence type="ECO:0000313" key="2">
    <source>
        <dbReference type="EMBL" id="GHD21998.1"/>
    </source>
</evidence>
<dbReference type="GO" id="GO:0051536">
    <property type="term" value="F:iron-sulfur cluster binding"/>
    <property type="evidence" value="ECO:0007669"/>
    <property type="project" value="InterPro"/>
</dbReference>
<reference evidence="2" key="1">
    <citation type="journal article" date="2014" name="Int. J. Syst. Evol. Microbiol.">
        <title>Complete genome sequence of Corynebacterium casei LMG S-19264T (=DSM 44701T), isolated from a smear-ripened cheese.</title>
        <authorList>
            <consortium name="US DOE Joint Genome Institute (JGI-PGF)"/>
            <person name="Walter F."/>
            <person name="Albersmeier A."/>
            <person name="Kalinowski J."/>
            <person name="Ruckert C."/>
        </authorList>
    </citation>
    <scope>NUCLEOTIDE SEQUENCE</scope>
    <source>
        <strain evidence="2">KCTC 42249</strain>
    </source>
</reference>
<protein>
    <submittedName>
        <fullName evidence="2">NAD(FAD)-dependent dehydrogenase</fullName>
    </submittedName>
</protein>
<dbReference type="EMBL" id="BMZQ01000004">
    <property type="protein sequence ID" value="GHD21998.1"/>
    <property type="molecule type" value="Genomic_DNA"/>
</dbReference>
<dbReference type="Pfam" id="PF13510">
    <property type="entry name" value="Fer2_4"/>
    <property type="match status" value="1"/>
</dbReference>
<dbReference type="GO" id="GO:0016491">
    <property type="term" value="F:oxidoreductase activity"/>
    <property type="evidence" value="ECO:0007669"/>
    <property type="project" value="UniProtKB-KW"/>
</dbReference>
<comment type="caution">
    <text evidence="2">The sequence shown here is derived from an EMBL/GenBank/DDBJ whole genome shotgun (WGS) entry which is preliminary data.</text>
</comment>
<dbReference type="SUPFAM" id="SSF54292">
    <property type="entry name" value="2Fe-2S ferredoxin-like"/>
    <property type="match status" value="1"/>
</dbReference>
<proteinExistence type="predicted"/>
<evidence type="ECO:0000256" key="1">
    <source>
        <dbReference type="ARBA" id="ARBA00023002"/>
    </source>
</evidence>
<dbReference type="InterPro" id="IPR036010">
    <property type="entry name" value="2Fe-2S_ferredoxin-like_sf"/>
</dbReference>
<dbReference type="AlphaFoldDB" id="A0A8J3GMW2"/>
<sequence>MLDGPILFRPAVERRPDITIRFEGRDIPACAGESLVTALLTAGLLTGRSEFDGTPRAGFCLMGVCQECTVWTSAGQRIRACMTEARPGLDLRTSAPFETFAS</sequence>
<dbReference type="Proteomes" id="UP000630142">
    <property type="component" value="Unassembled WGS sequence"/>
</dbReference>
<evidence type="ECO:0000313" key="3">
    <source>
        <dbReference type="Proteomes" id="UP000630142"/>
    </source>
</evidence>
<keyword evidence="3" id="KW-1185">Reference proteome</keyword>
<organism evidence="2 3">
    <name type="scientific">Tianweitania populi</name>
    <dbReference type="NCBI Taxonomy" id="1607949"/>
    <lineage>
        <taxon>Bacteria</taxon>
        <taxon>Pseudomonadati</taxon>
        <taxon>Pseudomonadota</taxon>
        <taxon>Alphaproteobacteria</taxon>
        <taxon>Hyphomicrobiales</taxon>
        <taxon>Phyllobacteriaceae</taxon>
        <taxon>Tianweitania</taxon>
    </lineage>
</organism>
<reference evidence="2" key="2">
    <citation type="submission" date="2020-09" db="EMBL/GenBank/DDBJ databases">
        <authorList>
            <person name="Sun Q."/>
            <person name="Kim S."/>
        </authorList>
    </citation>
    <scope>NUCLEOTIDE SEQUENCE</scope>
    <source>
        <strain evidence="2">KCTC 42249</strain>
    </source>
</reference>
<gene>
    <name evidence="2" type="ORF">GCM10016234_35960</name>
</gene>
<dbReference type="Gene3D" id="3.10.20.440">
    <property type="entry name" value="2Fe-2S iron-sulphur cluster binding domain, sarcosine oxidase, alpha subunit, N-terminal domain"/>
    <property type="match status" value="1"/>
</dbReference>
<name>A0A8J3GMW2_9HYPH</name>
<keyword evidence="1" id="KW-0560">Oxidoreductase</keyword>